<dbReference type="GO" id="GO:0003924">
    <property type="term" value="F:GTPase activity"/>
    <property type="evidence" value="ECO:0007669"/>
    <property type="project" value="UniProtKB-UniRule"/>
</dbReference>
<dbReference type="SUPFAM" id="SSF52540">
    <property type="entry name" value="P-loop containing nucleoside triphosphate hydrolases"/>
    <property type="match status" value="1"/>
</dbReference>
<dbReference type="Pfam" id="PF02881">
    <property type="entry name" value="SRP54_N"/>
    <property type="match status" value="1"/>
</dbReference>
<keyword evidence="7 9" id="KW-0687">Ribonucleoprotein</keyword>
<dbReference type="CDD" id="cd18539">
    <property type="entry name" value="SRP_G"/>
    <property type="match status" value="1"/>
</dbReference>
<comment type="similarity">
    <text evidence="1 9">Belongs to the GTP-binding SRP family. SRP54 subfamily.</text>
</comment>
<dbReference type="Gene3D" id="3.40.50.300">
    <property type="entry name" value="P-loop containing nucleotide triphosphate hydrolases"/>
    <property type="match status" value="1"/>
</dbReference>
<dbReference type="EC" id="3.6.5.4" evidence="9"/>
<keyword evidence="9" id="KW-0963">Cytoplasm</keyword>
<dbReference type="GO" id="GO:0008312">
    <property type="term" value="F:7S RNA binding"/>
    <property type="evidence" value="ECO:0007669"/>
    <property type="project" value="InterPro"/>
</dbReference>
<dbReference type="InterPro" id="IPR004125">
    <property type="entry name" value="Signal_recog_particle_SRP54_M"/>
</dbReference>
<dbReference type="PANTHER" id="PTHR11564:SF5">
    <property type="entry name" value="SIGNAL RECOGNITION PARTICLE SUBUNIT SRP54"/>
    <property type="match status" value="1"/>
</dbReference>
<dbReference type="InterPro" id="IPR000897">
    <property type="entry name" value="SRP54_GTPase_dom"/>
</dbReference>
<dbReference type="InterPro" id="IPR036891">
    <property type="entry name" value="Signal_recog_part_SRP54_M_sf"/>
</dbReference>
<dbReference type="EMBL" id="CP119317">
    <property type="protein sequence ID" value="WEK56220.1"/>
    <property type="molecule type" value="Genomic_DNA"/>
</dbReference>
<sequence length="465" mass="50934">MAFEGLSARLQNVFGKLKTRGKVSEDDVNEAMREVRLALLEADVNFKVVKDFINKVKEQAIGQEVTKSFTPAMVIIDIVNKELTELMGGSQSKLAKSNKPPTIVLMAGLQGAGKTTLTGKLAKQLQSQNHKPFLIAGDIYRPAAIKQLQVLGGQIDVPVFTLGDQVSPVEIAKQGVQQAKEQGCDYVLIDTAGRLQIDEELMQEIKDIHSAVNPDEVLLVVDAMTGQEAVNVAKSFHDQLALTGVALTKLDGDTRGGAALSVKAVTGCPIKFASTGEHIDQLEAFHPERMASRILGMGDMLTLIEKAQTNMDAEKAAEMERKMRNAEFTFDDFLDQMEQVRKMGPLDQLLDMMPGMNKLKGNPNFKIDEKQVSRTEAIARSMTKAEKKKPDIINFSRRKRIAAGSGTTVADVNRLLRQFEDMKKMMKQFSGMMGPKGPKGGMKALKNMFGGGGKNGGKNNMKFPF</sequence>
<organism evidence="11 12">
    <name type="scientific">Candidatus Cohnella colombiensis</name>
    <dbReference type="NCBI Taxonomy" id="3121368"/>
    <lineage>
        <taxon>Bacteria</taxon>
        <taxon>Bacillati</taxon>
        <taxon>Bacillota</taxon>
        <taxon>Bacilli</taxon>
        <taxon>Bacillales</taxon>
        <taxon>Paenibacillaceae</taxon>
        <taxon>Cohnella</taxon>
    </lineage>
</organism>
<keyword evidence="4 9" id="KW-0694">RNA-binding</keyword>
<evidence type="ECO:0000256" key="7">
    <source>
        <dbReference type="ARBA" id="ARBA00023274"/>
    </source>
</evidence>
<dbReference type="SMART" id="SM00382">
    <property type="entry name" value="AAA"/>
    <property type="match status" value="1"/>
</dbReference>
<evidence type="ECO:0000313" key="12">
    <source>
        <dbReference type="Proteomes" id="UP001178662"/>
    </source>
</evidence>
<keyword evidence="3 9" id="KW-0378">Hydrolase</keyword>
<dbReference type="PROSITE" id="PS00300">
    <property type="entry name" value="SRP54"/>
    <property type="match status" value="1"/>
</dbReference>
<dbReference type="NCBIfam" id="TIGR00959">
    <property type="entry name" value="ffh"/>
    <property type="match status" value="1"/>
</dbReference>
<evidence type="ECO:0000256" key="9">
    <source>
        <dbReference type="HAMAP-Rule" id="MF_00306"/>
    </source>
</evidence>
<dbReference type="GO" id="GO:0005525">
    <property type="term" value="F:GTP binding"/>
    <property type="evidence" value="ECO:0007669"/>
    <property type="project" value="UniProtKB-UniRule"/>
</dbReference>
<keyword evidence="5 9" id="KW-0342">GTP-binding</keyword>
<dbReference type="SUPFAM" id="SSF47446">
    <property type="entry name" value="Signal peptide-binding domain"/>
    <property type="match status" value="1"/>
</dbReference>
<dbReference type="AlphaFoldDB" id="A0AA95EZ67"/>
<evidence type="ECO:0000256" key="5">
    <source>
        <dbReference type="ARBA" id="ARBA00023134"/>
    </source>
</evidence>
<feature type="domain" description="SRP54-type proteins GTP-binding" evidence="10">
    <location>
        <begin position="269"/>
        <end position="282"/>
    </location>
</feature>
<comment type="catalytic activity">
    <reaction evidence="8 9">
        <text>GTP + H2O = GDP + phosphate + H(+)</text>
        <dbReference type="Rhea" id="RHEA:19669"/>
        <dbReference type="ChEBI" id="CHEBI:15377"/>
        <dbReference type="ChEBI" id="CHEBI:15378"/>
        <dbReference type="ChEBI" id="CHEBI:37565"/>
        <dbReference type="ChEBI" id="CHEBI:43474"/>
        <dbReference type="ChEBI" id="CHEBI:58189"/>
        <dbReference type="EC" id="3.6.5.4"/>
    </reaction>
</comment>
<evidence type="ECO:0000256" key="2">
    <source>
        <dbReference type="ARBA" id="ARBA00022741"/>
    </source>
</evidence>
<keyword evidence="12" id="KW-1185">Reference proteome</keyword>
<evidence type="ECO:0000313" key="11">
    <source>
        <dbReference type="EMBL" id="WEK56220.1"/>
    </source>
</evidence>
<comment type="domain">
    <text evidence="9">Composed of three domains: the N-terminal N domain, which is responsible for interactions with the ribosome, the central G domain, which binds GTP, and the C-terminal M domain, which binds the RNA and the signal sequence of the RNC.</text>
</comment>
<dbReference type="Gene3D" id="1.20.120.140">
    <property type="entry name" value="Signal recognition particle SRP54, nucleotide-binding domain"/>
    <property type="match status" value="1"/>
</dbReference>
<dbReference type="InterPro" id="IPR042101">
    <property type="entry name" value="SRP54_N_sf"/>
</dbReference>
<dbReference type="Pfam" id="PF00448">
    <property type="entry name" value="SRP54"/>
    <property type="match status" value="1"/>
</dbReference>
<proteinExistence type="inferred from homology"/>
<comment type="function">
    <text evidence="9">Involved in targeting and insertion of nascent membrane proteins into the cytoplasmic membrane. Binds to the hydrophobic signal sequence of the ribosome-nascent chain (RNC) as it emerges from the ribosomes. The SRP-RNC complex is then targeted to the cytoplasmic membrane where it interacts with the SRP receptor FtsY.</text>
</comment>
<keyword evidence="6 9" id="KW-0733">Signal recognition particle</keyword>
<dbReference type="GO" id="GO:0006614">
    <property type="term" value="P:SRP-dependent cotranslational protein targeting to membrane"/>
    <property type="evidence" value="ECO:0007669"/>
    <property type="project" value="InterPro"/>
</dbReference>
<dbReference type="FunFam" id="3.40.50.300:FF:000022">
    <property type="entry name" value="Signal recognition particle 54 kDa subunit"/>
    <property type="match status" value="1"/>
</dbReference>
<dbReference type="InterPro" id="IPR004780">
    <property type="entry name" value="SRP"/>
</dbReference>
<name>A0AA95EZ67_9BACL</name>
<feature type="binding site" evidence="9">
    <location>
        <begin position="248"/>
        <end position="251"/>
    </location>
    <ligand>
        <name>GTP</name>
        <dbReference type="ChEBI" id="CHEBI:37565"/>
    </ligand>
</feature>
<dbReference type="Gene3D" id="1.10.260.30">
    <property type="entry name" value="Signal recognition particle, SRP54 subunit, M-domain"/>
    <property type="match status" value="1"/>
</dbReference>
<comment type="subunit">
    <text evidence="9">Part of the signal recognition particle protein translocation system, which is composed of SRP and FtsY.</text>
</comment>
<dbReference type="GO" id="GO:0048500">
    <property type="term" value="C:signal recognition particle"/>
    <property type="evidence" value="ECO:0007669"/>
    <property type="project" value="UniProtKB-UniRule"/>
</dbReference>
<dbReference type="InterPro" id="IPR003593">
    <property type="entry name" value="AAA+_ATPase"/>
</dbReference>
<dbReference type="SMART" id="SM00963">
    <property type="entry name" value="SRP54_N"/>
    <property type="match status" value="1"/>
</dbReference>
<dbReference type="PANTHER" id="PTHR11564">
    <property type="entry name" value="SIGNAL RECOGNITION PARTICLE 54K PROTEIN SRP54"/>
    <property type="match status" value="1"/>
</dbReference>
<dbReference type="InterPro" id="IPR027417">
    <property type="entry name" value="P-loop_NTPase"/>
</dbReference>
<dbReference type="Pfam" id="PF02978">
    <property type="entry name" value="SRP_SPB"/>
    <property type="match status" value="1"/>
</dbReference>
<dbReference type="InterPro" id="IPR013822">
    <property type="entry name" value="Signal_recog_particl_SRP54_hlx"/>
</dbReference>
<evidence type="ECO:0000256" key="4">
    <source>
        <dbReference type="ARBA" id="ARBA00022884"/>
    </source>
</evidence>
<evidence type="ECO:0000256" key="3">
    <source>
        <dbReference type="ARBA" id="ARBA00022801"/>
    </source>
</evidence>
<dbReference type="InterPro" id="IPR022941">
    <property type="entry name" value="SRP54"/>
</dbReference>
<evidence type="ECO:0000259" key="10">
    <source>
        <dbReference type="PROSITE" id="PS00300"/>
    </source>
</evidence>
<evidence type="ECO:0000256" key="8">
    <source>
        <dbReference type="ARBA" id="ARBA00048027"/>
    </source>
</evidence>
<protein>
    <recommendedName>
        <fullName evidence="9">Signal recognition particle protein</fullName>
        <ecNumber evidence="9">3.6.5.4</ecNumber>
    </recommendedName>
    <alternativeName>
        <fullName evidence="9">Fifty-four homolog</fullName>
    </alternativeName>
</protein>
<reference evidence="11" key="1">
    <citation type="submission" date="2023-03" db="EMBL/GenBank/DDBJ databases">
        <title>Andean soil-derived lignocellulolytic bacterial consortium as a source of novel taxa and putative plastic-active enzymes.</title>
        <authorList>
            <person name="Diaz-Garcia L."/>
            <person name="Chuvochina M."/>
            <person name="Feuerriegel G."/>
            <person name="Bunk B."/>
            <person name="Sproer C."/>
            <person name="Streit W.R."/>
            <person name="Rodriguez L.M."/>
            <person name="Overmann J."/>
            <person name="Jimenez D.J."/>
        </authorList>
    </citation>
    <scope>NUCLEOTIDE SEQUENCE</scope>
    <source>
        <strain evidence="11">MAG 2441</strain>
    </source>
</reference>
<evidence type="ECO:0000256" key="6">
    <source>
        <dbReference type="ARBA" id="ARBA00023135"/>
    </source>
</evidence>
<evidence type="ECO:0000256" key="1">
    <source>
        <dbReference type="ARBA" id="ARBA00005450"/>
    </source>
</evidence>
<dbReference type="HAMAP" id="MF_00306">
    <property type="entry name" value="SRP54"/>
    <property type="match status" value="1"/>
</dbReference>
<dbReference type="Proteomes" id="UP001178662">
    <property type="component" value="Chromosome"/>
</dbReference>
<feature type="binding site" evidence="9">
    <location>
        <begin position="108"/>
        <end position="115"/>
    </location>
    <ligand>
        <name>GTP</name>
        <dbReference type="ChEBI" id="CHEBI:37565"/>
    </ligand>
</feature>
<gene>
    <name evidence="9 11" type="primary">ffh</name>
    <name evidence="11" type="ORF">P0Y55_09295</name>
</gene>
<feature type="binding site" evidence="9">
    <location>
        <begin position="190"/>
        <end position="194"/>
    </location>
    <ligand>
        <name>GTP</name>
        <dbReference type="ChEBI" id="CHEBI:37565"/>
    </ligand>
</feature>
<dbReference type="SMART" id="SM00962">
    <property type="entry name" value="SRP54"/>
    <property type="match status" value="1"/>
</dbReference>
<accession>A0AA95EZ67</accession>
<comment type="subcellular location">
    <subcellularLocation>
        <location evidence="9">Cytoplasm</location>
    </subcellularLocation>
    <text evidence="9">The SRP-RNC complex is targeted to the cytoplasmic membrane.</text>
</comment>
<keyword evidence="2 9" id="KW-0547">Nucleotide-binding</keyword>